<dbReference type="PANTHER" id="PTHR41878">
    <property type="entry name" value="LEXA REPRESSOR-RELATED"/>
    <property type="match status" value="1"/>
</dbReference>
<evidence type="ECO:0000313" key="3">
    <source>
        <dbReference type="Proteomes" id="UP000051442"/>
    </source>
</evidence>
<evidence type="ECO:0000259" key="1">
    <source>
        <dbReference type="Pfam" id="PF07929"/>
    </source>
</evidence>
<dbReference type="Gene3D" id="3.10.290.30">
    <property type="entry name" value="MM3350-like"/>
    <property type="match status" value="1"/>
</dbReference>
<evidence type="ECO:0000313" key="2">
    <source>
        <dbReference type="EMBL" id="KRN26955.1"/>
    </source>
</evidence>
<organism evidence="2 3">
    <name type="scientific">Secundilactobacillus similis DSM 23365 = JCM 2765</name>
    <dbReference type="NCBI Taxonomy" id="1423804"/>
    <lineage>
        <taxon>Bacteria</taxon>
        <taxon>Bacillati</taxon>
        <taxon>Bacillota</taxon>
        <taxon>Bacilli</taxon>
        <taxon>Lactobacillales</taxon>
        <taxon>Lactobacillaceae</taxon>
        <taxon>Secundilactobacillus</taxon>
    </lineage>
</organism>
<dbReference type="SUPFAM" id="SSF159941">
    <property type="entry name" value="MM3350-like"/>
    <property type="match status" value="1"/>
</dbReference>
<name>A0A0R2FH82_9LACO</name>
<dbReference type="PATRIC" id="fig|1423804.4.peg.3330"/>
<dbReference type="InterPro" id="IPR024047">
    <property type="entry name" value="MM3350-like_sf"/>
</dbReference>
<dbReference type="STRING" id="1423804.FD14_GL003096"/>
<dbReference type="PANTHER" id="PTHR41878:SF1">
    <property type="entry name" value="TNPR PROTEIN"/>
    <property type="match status" value="1"/>
</dbReference>
<dbReference type="AlphaFoldDB" id="A0A0R2FH82"/>
<dbReference type="Proteomes" id="UP000051442">
    <property type="component" value="Unassembled WGS sequence"/>
</dbReference>
<sequence length="178" mass="20006">MDQGKVLQLKITLTDAADKPVWREILVPDTVRYDQLHAIIQVLFDWQNAHLHSFRPSTDDNVEYGIVMADDDFGMVETKPEGEFAALPDLKKGPVTYTYDFGDDWRHVIELEETLNYDKVVAAGHQQLPISINGEGDAPAEDSRMADPAELAAAGITGTAYDEKKINAQLMKLMSWWN</sequence>
<accession>A0A0R2FH82</accession>
<reference evidence="2 3" key="1">
    <citation type="journal article" date="2015" name="Genome Announc.">
        <title>Expanding the biotechnology potential of lactobacilli through comparative genomics of 213 strains and associated genera.</title>
        <authorList>
            <person name="Sun Z."/>
            <person name="Harris H.M."/>
            <person name="McCann A."/>
            <person name="Guo C."/>
            <person name="Argimon S."/>
            <person name="Zhang W."/>
            <person name="Yang X."/>
            <person name="Jeffery I.B."/>
            <person name="Cooney J.C."/>
            <person name="Kagawa T.F."/>
            <person name="Liu W."/>
            <person name="Song Y."/>
            <person name="Salvetti E."/>
            <person name="Wrobel A."/>
            <person name="Rasinkangas P."/>
            <person name="Parkhill J."/>
            <person name="Rea M.C."/>
            <person name="O'Sullivan O."/>
            <person name="Ritari J."/>
            <person name="Douillard F.P."/>
            <person name="Paul Ross R."/>
            <person name="Yang R."/>
            <person name="Briner A.E."/>
            <person name="Felis G.E."/>
            <person name="de Vos W.M."/>
            <person name="Barrangou R."/>
            <person name="Klaenhammer T.R."/>
            <person name="Caufield P.W."/>
            <person name="Cui Y."/>
            <person name="Zhang H."/>
            <person name="O'Toole P.W."/>
        </authorList>
    </citation>
    <scope>NUCLEOTIDE SEQUENCE [LARGE SCALE GENOMIC DNA]</scope>
    <source>
        <strain evidence="2 3">DSM 23365</strain>
    </source>
</reference>
<gene>
    <name evidence="2" type="ORF">FD14_GL003096</name>
</gene>
<dbReference type="RefSeq" id="WP_054735148.1">
    <property type="nucleotide sequence ID" value="NZ_AYZM01000003.1"/>
</dbReference>
<keyword evidence="3" id="KW-1185">Reference proteome</keyword>
<dbReference type="EMBL" id="AYZM01000003">
    <property type="protein sequence ID" value="KRN26955.1"/>
    <property type="molecule type" value="Genomic_DNA"/>
</dbReference>
<comment type="caution">
    <text evidence="2">The sequence shown here is derived from an EMBL/GenBank/DDBJ whole genome shotgun (WGS) entry which is preliminary data.</text>
</comment>
<feature type="domain" description="Plasmid pRiA4b Orf3-like" evidence="1">
    <location>
        <begin position="5"/>
        <end position="143"/>
    </location>
</feature>
<dbReference type="InterPro" id="IPR012912">
    <property type="entry name" value="Plasmid_pRiA4b_Orf3-like"/>
</dbReference>
<protein>
    <recommendedName>
        <fullName evidence="1">Plasmid pRiA4b Orf3-like domain-containing protein</fullName>
    </recommendedName>
</protein>
<proteinExistence type="predicted"/>
<dbReference type="Pfam" id="PF07929">
    <property type="entry name" value="PRiA4_ORF3"/>
    <property type="match status" value="1"/>
</dbReference>